<organism evidence="3 4">
    <name type="scientific">Massilia cavernae</name>
    <dbReference type="NCBI Taxonomy" id="2320864"/>
    <lineage>
        <taxon>Bacteria</taxon>
        <taxon>Pseudomonadati</taxon>
        <taxon>Pseudomonadota</taxon>
        <taxon>Betaproteobacteria</taxon>
        <taxon>Burkholderiales</taxon>
        <taxon>Oxalobacteraceae</taxon>
        <taxon>Telluria group</taxon>
        <taxon>Massilia</taxon>
    </lineage>
</organism>
<evidence type="ECO:0000313" key="4">
    <source>
        <dbReference type="Proteomes" id="UP000284006"/>
    </source>
</evidence>
<dbReference type="Pfam" id="PF13590">
    <property type="entry name" value="DUF4136"/>
    <property type="match status" value="1"/>
</dbReference>
<evidence type="ECO:0000256" key="1">
    <source>
        <dbReference type="SAM" id="SignalP"/>
    </source>
</evidence>
<evidence type="ECO:0000259" key="2">
    <source>
        <dbReference type="Pfam" id="PF13590"/>
    </source>
</evidence>
<protein>
    <submittedName>
        <fullName evidence="3">DUF4136 domain-containing protein</fullName>
    </submittedName>
</protein>
<feature type="signal peptide" evidence="1">
    <location>
        <begin position="1"/>
        <end position="20"/>
    </location>
</feature>
<dbReference type="Proteomes" id="UP000284006">
    <property type="component" value="Unassembled WGS sequence"/>
</dbReference>
<accession>A0A418Y6M7</accession>
<evidence type="ECO:0000313" key="3">
    <source>
        <dbReference type="EMBL" id="RJG23940.1"/>
    </source>
</evidence>
<dbReference type="EMBL" id="QYUP01000038">
    <property type="protein sequence ID" value="RJG23940.1"/>
    <property type="molecule type" value="Genomic_DNA"/>
</dbReference>
<dbReference type="InterPro" id="IPR025411">
    <property type="entry name" value="DUF4136"/>
</dbReference>
<dbReference type="AlphaFoldDB" id="A0A418Y6M7"/>
<dbReference type="PROSITE" id="PS51257">
    <property type="entry name" value="PROKAR_LIPOPROTEIN"/>
    <property type="match status" value="1"/>
</dbReference>
<keyword evidence="1" id="KW-0732">Signal</keyword>
<keyword evidence="4" id="KW-1185">Reference proteome</keyword>
<feature type="domain" description="DUF4136" evidence="2">
    <location>
        <begin position="27"/>
        <end position="203"/>
    </location>
</feature>
<gene>
    <name evidence="3" type="ORF">D3872_03890</name>
</gene>
<comment type="caution">
    <text evidence="3">The sequence shown here is derived from an EMBL/GenBank/DDBJ whole genome shotgun (WGS) entry which is preliminary data.</text>
</comment>
<dbReference type="RefSeq" id="WP_119809564.1">
    <property type="nucleotide sequence ID" value="NZ_QYUP01000038.1"/>
</dbReference>
<reference evidence="3 4" key="1">
    <citation type="submission" date="2018-09" db="EMBL/GenBank/DDBJ databases">
        <authorList>
            <person name="Zhu H."/>
        </authorList>
    </citation>
    <scope>NUCLEOTIDE SEQUENCE [LARGE SCALE GENOMIC DNA]</scope>
    <source>
        <strain evidence="3 4">K1S02-61</strain>
    </source>
</reference>
<sequence length="218" mass="25393">MRRILTIATAALTLLLGGCATTIRSDVTTFHQWPGQLQEKTYSFEAPAPQDDTLELRSYQQLVRSELARLGFQDAGTGPSALKVAMRFMTTDIPVRVYQPVYSHFDYYWMPRSAYMMRPYPYHRRHGYWRGWYSPFYDPFWYGTPAYHETIVHNYRRELQVAIKDARDGKRLFDVTVQNISRELSTPKVMPALVHSAFLEFPGVSGVARRVELKLEEK</sequence>
<proteinExistence type="predicted"/>
<feature type="chain" id="PRO_5019579409" evidence="1">
    <location>
        <begin position="21"/>
        <end position="218"/>
    </location>
</feature>
<name>A0A418Y6M7_9BURK</name>
<dbReference type="OrthoDB" id="8940851at2"/>